<dbReference type="Gene3D" id="1.20.1250.20">
    <property type="entry name" value="MFS general substrate transporter like domains"/>
    <property type="match status" value="2"/>
</dbReference>
<dbReference type="EnsemblPlants" id="OGLUM03G18840.3">
    <property type="protein sequence ID" value="OGLUM03G18840.3"/>
    <property type="gene ID" value="OGLUM03G18840"/>
</dbReference>
<dbReference type="GO" id="GO:0022857">
    <property type="term" value="F:transmembrane transporter activity"/>
    <property type="evidence" value="ECO:0007669"/>
    <property type="project" value="InterPro"/>
</dbReference>
<evidence type="ECO:0000313" key="9">
    <source>
        <dbReference type="EnsemblPlants" id="OGLUM03G18840.3"/>
    </source>
</evidence>
<dbReference type="InterPro" id="IPR036259">
    <property type="entry name" value="MFS_trans_sf"/>
</dbReference>
<sequence>MMAAAFPLSTAAPPSPPLVLRRSAAAAYSPSSPFELYRNHRRPARRVHCAASASAAARRRDACCALRPPAAARGGAAAAQGQAGAAPHGGAGEGSLWMVFLATAVAVCGSFEFGTCVGYSAPAQAGIVNDFGLSNSEYGVFGSVLTIGAMIGALTSGRLADSLGRKTTMGLAAIIGIVGWFTIYFANGATMLYLGRVLLGYCTGVLSYVVPVFISEIAPKDLRGGLASSNQLFICSGCSAAYIIGALLSWRSLVLVGLVPCAFLLVGLLFIPESPRWLVSASGTFLGCFLTGLSFYFKIFSIEIKAIAGSLVTLVSWIGSFAISYSFNFLMDWNSAGTFFLFSAASLVTVLFVARLVPETKGKALEEIQESFT</sequence>
<feature type="transmembrane region" description="Helical" evidence="7">
    <location>
        <begin position="339"/>
        <end position="357"/>
    </location>
</feature>
<dbReference type="PANTHER" id="PTHR48021:SF45">
    <property type="entry name" value="OS03G0363500 PROTEIN"/>
    <property type="match status" value="1"/>
</dbReference>
<feature type="transmembrane region" description="Helical" evidence="7">
    <location>
        <begin position="277"/>
        <end position="297"/>
    </location>
</feature>
<feature type="transmembrane region" description="Helical" evidence="7">
    <location>
        <begin position="253"/>
        <end position="271"/>
    </location>
</feature>
<dbReference type="InterPro" id="IPR050549">
    <property type="entry name" value="MFS_Trehalose_Transporter"/>
</dbReference>
<evidence type="ECO:0000256" key="7">
    <source>
        <dbReference type="SAM" id="Phobius"/>
    </source>
</evidence>
<keyword evidence="3" id="KW-0813">Transport</keyword>
<feature type="transmembrane region" description="Helical" evidence="7">
    <location>
        <begin position="306"/>
        <end position="327"/>
    </location>
</feature>
<dbReference type="InterPro" id="IPR020846">
    <property type="entry name" value="MFS_dom"/>
</dbReference>
<reference evidence="9" key="1">
    <citation type="submission" date="2015-04" db="UniProtKB">
        <authorList>
            <consortium name="EnsemblPlants"/>
        </authorList>
    </citation>
    <scope>IDENTIFICATION</scope>
</reference>
<reference evidence="9" key="2">
    <citation type="submission" date="2018-05" db="EMBL/GenBank/DDBJ databases">
        <title>OgluRS3 (Oryza glumaepatula Reference Sequence Version 3).</title>
        <authorList>
            <person name="Zhang J."/>
            <person name="Kudrna D."/>
            <person name="Lee S."/>
            <person name="Talag J."/>
            <person name="Welchert J."/>
            <person name="Wing R.A."/>
        </authorList>
    </citation>
    <scope>NUCLEOTIDE SEQUENCE [LARGE SCALE GENOMIC DNA]</scope>
</reference>
<evidence type="ECO:0000256" key="5">
    <source>
        <dbReference type="ARBA" id="ARBA00022989"/>
    </source>
</evidence>
<dbReference type="SUPFAM" id="SSF103473">
    <property type="entry name" value="MFS general substrate transporter"/>
    <property type="match status" value="2"/>
</dbReference>
<dbReference type="PANTHER" id="PTHR48021">
    <property type="match status" value="1"/>
</dbReference>
<protein>
    <recommendedName>
        <fullName evidence="8">Major facilitator superfamily (MFS) profile domain-containing protein</fullName>
    </recommendedName>
</protein>
<name>A0A0D9Z7Q3_9ORYZ</name>
<dbReference type="PROSITE" id="PS00216">
    <property type="entry name" value="SUGAR_TRANSPORT_1"/>
    <property type="match status" value="1"/>
</dbReference>
<dbReference type="AlphaFoldDB" id="A0A0D9Z7Q3"/>
<dbReference type="Proteomes" id="UP000026961">
    <property type="component" value="Chromosome 3"/>
</dbReference>
<keyword evidence="4 7" id="KW-0812">Transmembrane</keyword>
<keyword evidence="6 7" id="KW-0472">Membrane</keyword>
<feature type="transmembrane region" description="Helical" evidence="7">
    <location>
        <begin position="168"/>
        <end position="186"/>
    </location>
</feature>
<evidence type="ECO:0000256" key="6">
    <source>
        <dbReference type="ARBA" id="ARBA00023136"/>
    </source>
</evidence>
<keyword evidence="5 7" id="KW-1133">Transmembrane helix</keyword>
<evidence type="ECO:0000256" key="2">
    <source>
        <dbReference type="ARBA" id="ARBA00010992"/>
    </source>
</evidence>
<keyword evidence="3" id="KW-0762">Sugar transport</keyword>
<evidence type="ECO:0000256" key="4">
    <source>
        <dbReference type="ARBA" id="ARBA00022692"/>
    </source>
</evidence>
<feature type="transmembrane region" description="Helical" evidence="7">
    <location>
        <begin position="96"/>
        <end position="117"/>
    </location>
</feature>
<dbReference type="InterPro" id="IPR005828">
    <property type="entry name" value="MFS_sugar_transport-like"/>
</dbReference>
<evidence type="ECO:0000256" key="3">
    <source>
        <dbReference type="ARBA" id="ARBA00022597"/>
    </source>
</evidence>
<feature type="transmembrane region" description="Helical" evidence="7">
    <location>
        <begin position="138"/>
        <end position="156"/>
    </location>
</feature>
<dbReference type="InterPro" id="IPR005829">
    <property type="entry name" value="Sugar_transporter_CS"/>
</dbReference>
<feature type="transmembrane region" description="Helical" evidence="7">
    <location>
        <begin position="198"/>
        <end position="218"/>
    </location>
</feature>
<dbReference type="GO" id="GO:0016020">
    <property type="term" value="C:membrane"/>
    <property type="evidence" value="ECO:0007669"/>
    <property type="project" value="UniProtKB-SubCell"/>
</dbReference>
<dbReference type="PROSITE" id="PS50850">
    <property type="entry name" value="MFS"/>
    <property type="match status" value="1"/>
</dbReference>
<feature type="transmembrane region" description="Helical" evidence="7">
    <location>
        <begin position="230"/>
        <end position="248"/>
    </location>
</feature>
<feature type="domain" description="Major facilitator superfamily (MFS) profile" evidence="8">
    <location>
        <begin position="102"/>
        <end position="373"/>
    </location>
</feature>
<dbReference type="HOGENOM" id="CLU_001265_30_5_1"/>
<evidence type="ECO:0000259" key="8">
    <source>
        <dbReference type="PROSITE" id="PS50850"/>
    </source>
</evidence>
<proteinExistence type="inferred from homology"/>
<comment type="similarity">
    <text evidence="2">Belongs to the major facilitator superfamily. Sugar transporter (TC 2.A.1.1) family.</text>
</comment>
<evidence type="ECO:0000256" key="1">
    <source>
        <dbReference type="ARBA" id="ARBA00004141"/>
    </source>
</evidence>
<evidence type="ECO:0000313" key="10">
    <source>
        <dbReference type="Proteomes" id="UP000026961"/>
    </source>
</evidence>
<comment type="subcellular location">
    <subcellularLocation>
        <location evidence="1">Membrane</location>
        <topology evidence="1">Multi-pass membrane protein</topology>
    </subcellularLocation>
</comment>
<keyword evidence="10" id="KW-1185">Reference proteome</keyword>
<organism evidence="9">
    <name type="scientific">Oryza glumipatula</name>
    <dbReference type="NCBI Taxonomy" id="40148"/>
    <lineage>
        <taxon>Eukaryota</taxon>
        <taxon>Viridiplantae</taxon>
        <taxon>Streptophyta</taxon>
        <taxon>Embryophyta</taxon>
        <taxon>Tracheophyta</taxon>
        <taxon>Spermatophyta</taxon>
        <taxon>Magnoliopsida</taxon>
        <taxon>Liliopsida</taxon>
        <taxon>Poales</taxon>
        <taxon>Poaceae</taxon>
        <taxon>BOP clade</taxon>
        <taxon>Oryzoideae</taxon>
        <taxon>Oryzeae</taxon>
        <taxon>Oryzinae</taxon>
        <taxon>Oryza</taxon>
    </lineage>
</organism>
<accession>A0A0D9Z7Q3</accession>
<dbReference type="Gramene" id="OGLUM03G18840.3">
    <property type="protein sequence ID" value="OGLUM03G18840.3"/>
    <property type="gene ID" value="OGLUM03G18840"/>
</dbReference>
<dbReference type="Pfam" id="PF00083">
    <property type="entry name" value="Sugar_tr"/>
    <property type="match status" value="2"/>
</dbReference>